<proteinExistence type="predicted"/>
<dbReference type="EMBL" id="CP080764">
    <property type="protein sequence ID" value="QYY44514.1"/>
    <property type="molecule type" value="Genomic_DNA"/>
</dbReference>
<feature type="domain" description="Cyclic nucleotide-binding" evidence="2">
    <location>
        <begin position="20"/>
        <end position="121"/>
    </location>
</feature>
<sequence>MATIFETEYNWEPYLKYGTRQFVKRKTVIYNQGSIGDGFYYLHKGLVRIVTSTVKGRKRILNIVVPGQILGIQSLDQYAHFTTAVTVKDCVLYYFPRDQFKDLIMIYPDLRNLFAQTIIHKMRILLEGIKLNTLSSEQQIAILLLNIYDDFKNYKV</sequence>
<dbReference type="PANTHER" id="PTHR24567:SF26">
    <property type="entry name" value="REGULATORY PROTEIN YEIL"/>
    <property type="match status" value="1"/>
</dbReference>
<dbReference type="Proteomes" id="UP000826616">
    <property type="component" value="Chromosome"/>
</dbReference>
<dbReference type="InterPro" id="IPR000595">
    <property type="entry name" value="cNMP-bd_dom"/>
</dbReference>
<dbReference type="InterPro" id="IPR014710">
    <property type="entry name" value="RmlC-like_jellyroll"/>
</dbReference>
<dbReference type="SMART" id="SM00100">
    <property type="entry name" value="cNMP"/>
    <property type="match status" value="1"/>
</dbReference>
<gene>
    <name evidence="3" type="ORF">K3F53_07195</name>
</gene>
<organism evidence="3 4">
    <name type="scientific">Aneurinibacillus thermoaerophilus</name>
    <dbReference type="NCBI Taxonomy" id="143495"/>
    <lineage>
        <taxon>Bacteria</taxon>
        <taxon>Bacillati</taxon>
        <taxon>Bacillota</taxon>
        <taxon>Bacilli</taxon>
        <taxon>Bacillales</taxon>
        <taxon>Paenibacillaceae</taxon>
        <taxon>Aneurinibacillus group</taxon>
        <taxon>Aneurinibacillus</taxon>
    </lineage>
</organism>
<evidence type="ECO:0000313" key="4">
    <source>
        <dbReference type="Proteomes" id="UP000826616"/>
    </source>
</evidence>
<dbReference type="PANTHER" id="PTHR24567">
    <property type="entry name" value="CRP FAMILY TRANSCRIPTIONAL REGULATORY PROTEIN"/>
    <property type="match status" value="1"/>
</dbReference>
<reference evidence="3 4" key="1">
    <citation type="submission" date="2021-08" db="EMBL/GenBank/DDBJ databases">
        <title>Complete genome sequence of the strain Aneurinibacillus thermoaerophilus CCM 8960.</title>
        <authorList>
            <person name="Musilova J."/>
            <person name="Kourilova X."/>
            <person name="Pernicova I."/>
            <person name="Bezdicek M."/>
            <person name="Lengerova M."/>
            <person name="Obruca S."/>
            <person name="Sedlar K."/>
        </authorList>
    </citation>
    <scope>NUCLEOTIDE SEQUENCE [LARGE SCALE GENOMIC DNA]</scope>
    <source>
        <strain evidence="3 4">CCM 8960</strain>
    </source>
</reference>
<dbReference type="InterPro" id="IPR050397">
    <property type="entry name" value="Env_Response_Regulators"/>
</dbReference>
<evidence type="ECO:0000313" key="3">
    <source>
        <dbReference type="EMBL" id="QYY44514.1"/>
    </source>
</evidence>
<dbReference type="PROSITE" id="PS50042">
    <property type="entry name" value="CNMP_BINDING_3"/>
    <property type="match status" value="1"/>
</dbReference>
<keyword evidence="4" id="KW-1185">Reference proteome</keyword>
<name>A0ABX8YHI6_ANETH</name>
<keyword evidence="1" id="KW-0010">Activator</keyword>
<evidence type="ECO:0000256" key="1">
    <source>
        <dbReference type="ARBA" id="ARBA00023159"/>
    </source>
</evidence>
<protein>
    <submittedName>
        <fullName evidence="3">Crp/Fnr family transcriptional regulator</fullName>
    </submittedName>
</protein>
<dbReference type="Pfam" id="PF00027">
    <property type="entry name" value="cNMP_binding"/>
    <property type="match status" value="1"/>
</dbReference>
<accession>A0ABX8YHI6</accession>
<dbReference type="SUPFAM" id="SSF51206">
    <property type="entry name" value="cAMP-binding domain-like"/>
    <property type="match status" value="1"/>
</dbReference>
<evidence type="ECO:0000259" key="2">
    <source>
        <dbReference type="PROSITE" id="PS50042"/>
    </source>
</evidence>
<dbReference type="InterPro" id="IPR018490">
    <property type="entry name" value="cNMP-bd_dom_sf"/>
</dbReference>
<dbReference type="Gene3D" id="2.60.120.10">
    <property type="entry name" value="Jelly Rolls"/>
    <property type="match status" value="1"/>
</dbReference>
<dbReference type="CDD" id="cd00038">
    <property type="entry name" value="CAP_ED"/>
    <property type="match status" value="1"/>
</dbReference>